<evidence type="ECO:0000259" key="3">
    <source>
        <dbReference type="SMART" id="SM00823"/>
    </source>
</evidence>
<dbReference type="Pfam" id="PF00550">
    <property type="entry name" value="PP-binding"/>
    <property type="match status" value="1"/>
</dbReference>
<gene>
    <name evidence="4" type="ORF">PILCRDRAFT_10982</name>
</gene>
<organism evidence="4 5">
    <name type="scientific">Piloderma croceum (strain F 1598)</name>
    <dbReference type="NCBI Taxonomy" id="765440"/>
    <lineage>
        <taxon>Eukaryota</taxon>
        <taxon>Fungi</taxon>
        <taxon>Dikarya</taxon>
        <taxon>Basidiomycota</taxon>
        <taxon>Agaricomycotina</taxon>
        <taxon>Agaricomycetes</taxon>
        <taxon>Agaricomycetidae</taxon>
        <taxon>Atheliales</taxon>
        <taxon>Atheliaceae</taxon>
        <taxon>Piloderma</taxon>
    </lineage>
</organism>
<dbReference type="Gene3D" id="3.40.50.12780">
    <property type="entry name" value="N-terminal domain of ligase-like"/>
    <property type="match status" value="1"/>
</dbReference>
<dbReference type="SUPFAM" id="SSF51735">
    <property type="entry name" value="NAD(P)-binding Rossmann-fold domains"/>
    <property type="match status" value="1"/>
</dbReference>
<dbReference type="Pfam" id="PF23562">
    <property type="entry name" value="AMP-binding_C_3"/>
    <property type="match status" value="1"/>
</dbReference>
<keyword evidence="5" id="KW-1185">Reference proteome</keyword>
<dbReference type="InParanoid" id="A0A0C3BN75"/>
<dbReference type="InterPro" id="IPR036291">
    <property type="entry name" value="NAD(P)-bd_dom_sf"/>
</dbReference>
<sequence>MAIPTYPSSPIPLPPRTQALSSSTFTLPPLNGTLTPPELYDFHLQYSPNHPFFVYTKSGSTHTILWSKAVRSAHRAGRIVQSRLDDGKTNAPSCRPIVSILALSDTITYLTTVMGIIRAGYTVFPISPRNSAAAVAHLLSAKTVTHMLVSEEKSMQSLAKTALELMRSSMTEMPGTSLMPLFEDIYIDEADMIFQPLPPTRPDLNELAAILHSSGSTAFPKPIPWTHHRFLQLAVAPFYGKDDLTGMRMSVHAISIFHAMGMLAGFWQLCCGLTLTAFGPASPAVTPTHESVIQSAKHTKSEIIQCVPSFAEVWALNSDHVAYLKTLRCLLMGGGSMNKEVGDSLVKLGVPICIGYGSTEIGLITVMKTSGIRLDWEYFEMTSQVNVEFDIDERGLAEAVLAADPKHAPSVFNAKRADNDVYATGDLLSPHPEIPGLWKYYGRTDDQIVHNTGEKTNPVPLEKILDQDPLVISSVMFGRGRFNAGVLVDPISQQRFDPVDATLLEEFRNKIWPTVQRMNTHAPQHSRLFKEMVLAASPSKPFTYTAKGTPRRQAILNDYKTEIEALYATVDETAQPQVPLPPNWSDSNALEFVRATVSNVMNQDIEDEDDFFQHGCDSLQATWIRNTLLQAMRSSTQSNTRSVPMNVIYENPTISALAAFASRFVLHADQADHPGQVSKVHEMLSMVDTHSQGFPRHNPSTVTPSKDVVMITGTTGALGAALLAEMVTSDDVDRVFAVNRKSSSGALIAERQAAALKRQGLDPAIAYSPKIVFLEADVSVSNLGLLPGIFESIRLSVTHIIHVAWQVDFNVALRSFEPQVKGVRNLIDLALASPLASPPRLLYTSSTGVLNQYPGTGPVKEGAVGPESAVGTGYGESKWVSERLLEIASANTALNSCVIRVGQICGGPNGFWNEKEWLPFLIRSSVHIKCLPASEQKVSWIPLAGAAKAIAEMRFASAQFVHLAHPRPVPWSTVFDAFCSLLTVPLVPYSEWLSRLEESGQSASAKAPMEALQSNPALRLIEFFRSDVMGLASAKGIPLSLDEAQKASETLRVDNLAQLGIEDIKRWIDYWRSTGFI</sequence>
<dbReference type="OrthoDB" id="429813at2759"/>
<evidence type="ECO:0000256" key="1">
    <source>
        <dbReference type="ARBA" id="ARBA00022450"/>
    </source>
</evidence>
<dbReference type="AlphaFoldDB" id="A0A0C3BN75"/>
<evidence type="ECO:0000313" key="4">
    <source>
        <dbReference type="EMBL" id="KIM78762.1"/>
    </source>
</evidence>
<proteinExistence type="predicted"/>
<reference evidence="5" key="2">
    <citation type="submission" date="2015-01" db="EMBL/GenBank/DDBJ databases">
        <title>Evolutionary Origins and Diversification of the Mycorrhizal Mutualists.</title>
        <authorList>
            <consortium name="DOE Joint Genome Institute"/>
            <consortium name="Mycorrhizal Genomics Consortium"/>
            <person name="Kohler A."/>
            <person name="Kuo A."/>
            <person name="Nagy L.G."/>
            <person name="Floudas D."/>
            <person name="Copeland A."/>
            <person name="Barry K.W."/>
            <person name="Cichocki N."/>
            <person name="Veneault-Fourrey C."/>
            <person name="LaButti K."/>
            <person name="Lindquist E.A."/>
            <person name="Lipzen A."/>
            <person name="Lundell T."/>
            <person name="Morin E."/>
            <person name="Murat C."/>
            <person name="Riley R."/>
            <person name="Ohm R."/>
            <person name="Sun H."/>
            <person name="Tunlid A."/>
            <person name="Henrissat B."/>
            <person name="Grigoriev I.V."/>
            <person name="Hibbett D.S."/>
            <person name="Martin F."/>
        </authorList>
    </citation>
    <scope>NUCLEOTIDE SEQUENCE [LARGE SCALE GENOMIC DNA]</scope>
    <source>
        <strain evidence="5">F 1598</strain>
    </source>
</reference>
<dbReference type="PANTHER" id="PTHR43439:SF2">
    <property type="entry name" value="ENZYME, PUTATIVE (JCVI)-RELATED"/>
    <property type="match status" value="1"/>
</dbReference>
<dbReference type="InterPro" id="IPR036736">
    <property type="entry name" value="ACP-like_sf"/>
</dbReference>
<feature type="domain" description="Polyketide synthase-like phosphopantetheine-binding" evidence="3">
    <location>
        <begin position="590"/>
        <end position="665"/>
    </location>
</feature>
<dbReference type="PANTHER" id="PTHR43439">
    <property type="entry name" value="PHENYLACETATE-COENZYME A LIGASE"/>
    <property type="match status" value="1"/>
</dbReference>
<dbReference type="InterPro" id="IPR042099">
    <property type="entry name" value="ANL_N_sf"/>
</dbReference>
<evidence type="ECO:0000313" key="5">
    <source>
        <dbReference type="Proteomes" id="UP000054166"/>
    </source>
</evidence>
<dbReference type="SUPFAM" id="SSF47336">
    <property type="entry name" value="ACP-like"/>
    <property type="match status" value="1"/>
</dbReference>
<dbReference type="InterPro" id="IPR000873">
    <property type="entry name" value="AMP-dep_synth/lig_dom"/>
</dbReference>
<protein>
    <recommendedName>
        <fullName evidence="3">Polyketide synthase-like phosphopantetheine-binding domain-containing protein</fullName>
    </recommendedName>
</protein>
<keyword evidence="1" id="KW-0596">Phosphopantetheine</keyword>
<dbReference type="Proteomes" id="UP000054166">
    <property type="component" value="Unassembled WGS sequence"/>
</dbReference>
<keyword evidence="2" id="KW-0597">Phosphoprotein</keyword>
<dbReference type="EMBL" id="KN833014">
    <property type="protein sequence ID" value="KIM78762.1"/>
    <property type="molecule type" value="Genomic_DNA"/>
</dbReference>
<accession>A0A0C3BN75</accession>
<dbReference type="STRING" id="765440.A0A0C3BN75"/>
<dbReference type="HOGENOM" id="CLU_002220_1_0_1"/>
<dbReference type="InterPro" id="IPR020806">
    <property type="entry name" value="PKS_PP-bd"/>
</dbReference>
<dbReference type="InterPro" id="IPR009081">
    <property type="entry name" value="PP-bd_ACP"/>
</dbReference>
<dbReference type="Gene3D" id="1.10.1200.10">
    <property type="entry name" value="ACP-like"/>
    <property type="match status" value="1"/>
</dbReference>
<dbReference type="Gene3D" id="3.40.50.720">
    <property type="entry name" value="NAD(P)-binding Rossmann-like Domain"/>
    <property type="match status" value="1"/>
</dbReference>
<dbReference type="Pfam" id="PF07993">
    <property type="entry name" value="NAD_binding_4"/>
    <property type="match status" value="1"/>
</dbReference>
<name>A0A0C3BN75_PILCF</name>
<reference evidence="4 5" key="1">
    <citation type="submission" date="2014-04" db="EMBL/GenBank/DDBJ databases">
        <authorList>
            <consortium name="DOE Joint Genome Institute"/>
            <person name="Kuo A."/>
            <person name="Tarkka M."/>
            <person name="Buscot F."/>
            <person name="Kohler A."/>
            <person name="Nagy L.G."/>
            <person name="Floudas D."/>
            <person name="Copeland A."/>
            <person name="Barry K.W."/>
            <person name="Cichocki N."/>
            <person name="Veneault-Fourrey C."/>
            <person name="LaButti K."/>
            <person name="Lindquist E.A."/>
            <person name="Lipzen A."/>
            <person name="Lundell T."/>
            <person name="Morin E."/>
            <person name="Murat C."/>
            <person name="Sun H."/>
            <person name="Tunlid A."/>
            <person name="Henrissat B."/>
            <person name="Grigoriev I.V."/>
            <person name="Hibbett D.S."/>
            <person name="Martin F."/>
            <person name="Nordberg H.P."/>
            <person name="Cantor M.N."/>
            <person name="Hua S.X."/>
        </authorList>
    </citation>
    <scope>NUCLEOTIDE SEQUENCE [LARGE SCALE GENOMIC DNA]</scope>
    <source>
        <strain evidence="4 5">F 1598</strain>
    </source>
</reference>
<dbReference type="SMART" id="SM00823">
    <property type="entry name" value="PKS_PP"/>
    <property type="match status" value="1"/>
</dbReference>
<evidence type="ECO:0000256" key="2">
    <source>
        <dbReference type="ARBA" id="ARBA00022553"/>
    </source>
</evidence>
<dbReference type="InterPro" id="IPR013120">
    <property type="entry name" value="FAR_NAD-bd"/>
</dbReference>
<dbReference type="SUPFAM" id="SSF56801">
    <property type="entry name" value="Acetyl-CoA synthetase-like"/>
    <property type="match status" value="1"/>
</dbReference>
<dbReference type="InterPro" id="IPR051414">
    <property type="entry name" value="Adenylate-forming_Reductase"/>
</dbReference>
<dbReference type="GO" id="GO:0031177">
    <property type="term" value="F:phosphopantetheine binding"/>
    <property type="evidence" value="ECO:0007669"/>
    <property type="project" value="InterPro"/>
</dbReference>
<dbReference type="Pfam" id="PF00501">
    <property type="entry name" value="AMP-binding"/>
    <property type="match status" value="1"/>
</dbReference>